<gene>
    <name evidence="2" type="ORF">TI39_contig438g00008</name>
</gene>
<accession>A0A0F4GLH2</accession>
<reference evidence="2 3" key="1">
    <citation type="submission" date="2015-03" db="EMBL/GenBank/DDBJ databases">
        <title>RNA-seq based gene annotation and comparative genomics of four Zymoseptoria species reveal species-specific pathogenicity related genes and transposable element activity.</title>
        <authorList>
            <person name="Grandaubert J."/>
            <person name="Bhattacharyya A."/>
            <person name="Stukenbrock E.H."/>
        </authorList>
    </citation>
    <scope>NUCLEOTIDE SEQUENCE [LARGE SCALE GENOMIC DNA]</scope>
    <source>
        <strain evidence="2 3">Zb18110</strain>
    </source>
</reference>
<evidence type="ECO:0000313" key="2">
    <source>
        <dbReference type="EMBL" id="KJX98088.1"/>
    </source>
</evidence>
<protein>
    <submittedName>
        <fullName evidence="2">Uncharacterized protein</fullName>
    </submittedName>
</protein>
<feature type="compositionally biased region" description="Basic and acidic residues" evidence="1">
    <location>
        <begin position="110"/>
        <end position="209"/>
    </location>
</feature>
<dbReference type="OrthoDB" id="4590707at2759"/>
<dbReference type="STRING" id="1047168.A0A0F4GLH2"/>
<dbReference type="Proteomes" id="UP000033647">
    <property type="component" value="Unassembled WGS sequence"/>
</dbReference>
<evidence type="ECO:0000256" key="1">
    <source>
        <dbReference type="SAM" id="MobiDB-lite"/>
    </source>
</evidence>
<comment type="caution">
    <text evidence="2">The sequence shown here is derived from an EMBL/GenBank/DDBJ whole genome shotgun (WGS) entry which is preliminary data.</text>
</comment>
<feature type="region of interest" description="Disordered" evidence="1">
    <location>
        <begin position="78"/>
        <end position="289"/>
    </location>
</feature>
<keyword evidence="3" id="KW-1185">Reference proteome</keyword>
<dbReference type="EMBL" id="LAFY01000430">
    <property type="protein sequence ID" value="KJX98088.1"/>
    <property type="molecule type" value="Genomic_DNA"/>
</dbReference>
<sequence>MPLLRASSLRSFQTALRFTTTRATARAAAPARTQLVAKRFNSSGGSGGHGHGEPSSDLPWLLTALVVTPPAAWYLWPEESHDSGHHGDHDSHGDDHAEKADEGEEEAPAEEEKSEEKGDESEKSEENSEDKEEKSEEKSEEKEKKSEEKEEKSEEKEEKSEEKEEKSEDKKEDKSSDDKSDEKSDEKKDLKDKIAEKDEAKTAEKKQGEDSTTSDKAMKLGEGAIAATSASKPKGKSQGDITVKQGGMSNTDTKHSTKIGAGSEKSTKGDGNPETAKSKGTIDPNAPVK</sequence>
<evidence type="ECO:0000313" key="3">
    <source>
        <dbReference type="Proteomes" id="UP000033647"/>
    </source>
</evidence>
<dbReference type="AlphaFoldDB" id="A0A0F4GLH2"/>
<name>A0A0F4GLH2_9PEZI</name>
<feature type="compositionally biased region" description="Basic and acidic residues" evidence="1">
    <location>
        <begin position="78"/>
        <end position="100"/>
    </location>
</feature>
<proteinExistence type="predicted"/>
<organism evidence="2 3">
    <name type="scientific">Zymoseptoria brevis</name>
    <dbReference type="NCBI Taxonomy" id="1047168"/>
    <lineage>
        <taxon>Eukaryota</taxon>
        <taxon>Fungi</taxon>
        <taxon>Dikarya</taxon>
        <taxon>Ascomycota</taxon>
        <taxon>Pezizomycotina</taxon>
        <taxon>Dothideomycetes</taxon>
        <taxon>Dothideomycetidae</taxon>
        <taxon>Mycosphaerellales</taxon>
        <taxon>Mycosphaerellaceae</taxon>
        <taxon>Zymoseptoria</taxon>
    </lineage>
</organism>